<dbReference type="InterPro" id="IPR001584">
    <property type="entry name" value="Integrase_cat-core"/>
</dbReference>
<sequence>MFPEIGSSTLLDKVIVALSNLKGQQYEKLYIKGANMGHHSSITDTRLLTVLNVSLTVSYSLTSAAAQSSSAVASLCINSGNLSSLVVGSCSGELITASGNALCILFLTNSILASKRKNLAVSLILVSSNKDFDCFMQNYNMHGMGKTVNELHVMLKLHEETLPKKDANPALHAIRTPPPPKKDNPAKDAICHQCGEIGHWRRNCPVYLAELMKKKKLSQGASTLGLQGSKKLKLGALSHYMGHGHRETIEAIGTYHLELPSGLVIVLNNCHYTRGISKGSRNHLGKTIKSLRSNRRGEYISQEFLDHLKVHGIIAHHTPSYTPQNNGVLERRNRTLLDMVRSMTSKTTLPKSFWDYALETAARILNMVLTKKVEKTPYENVEFFESKLLDQKASGSVEDLELIQEEDTNPSVDTSLNHEEDDQEIDEPQTALLDPESKKWLDAINVEMKSMKDNDVWVLDELPPNARTIGSKWLFKKKSDIDASGSYIAILILYVDDILLMGNNIPMLQDVKSYLGRSFAIKDLGDVAYILRIKIYRDRSKWLIGLCQSAYIEKILKRYYMENSKRRTIPMQEKLKLSKSQGASTPAEKQDMQYIPYALATGSIMYVVRYTRPDVAFTQNMTS</sequence>
<dbReference type="InterPro" id="IPR036875">
    <property type="entry name" value="Znf_CCHC_sf"/>
</dbReference>
<proteinExistence type="predicted"/>
<dbReference type="SUPFAM" id="SSF53098">
    <property type="entry name" value="Ribonuclease H-like"/>
    <property type="match status" value="1"/>
</dbReference>
<dbReference type="GO" id="GO:0015074">
    <property type="term" value="P:DNA integration"/>
    <property type="evidence" value="ECO:0007669"/>
    <property type="project" value="InterPro"/>
</dbReference>
<evidence type="ECO:0000256" key="2">
    <source>
        <dbReference type="ARBA" id="ARBA00022801"/>
    </source>
</evidence>
<feature type="domain" description="CCHC-type" evidence="5">
    <location>
        <begin position="191"/>
        <end position="205"/>
    </location>
</feature>
<organism evidence="7">
    <name type="scientific">Tanacetum cinerariifolium</name>
    <name type="common">Dalmatian daisy</name>
    <name type="synonym">Chrysanthemum cinerariifolium</name>
    <dbReference type="NCBI Taxonomy" id="118510"/>
    <lineage>
        <taxon>Eukaryota</taxon>
        <taxon>Viridiplantae</taxon>
        <taxon>Streptophyta</taxon>
        <taxon>Embryophyta</taxon>
        <taxon>Tracheophyta</taxon>
        <taxon>Spermatophyta</taxon>
        <taxon>Magnoliopsida</taxon>
        <taxon>eudicotyledons</taxon>
        <taxon>Gunneridae</taxon>
        <taxon>Pentapetalae</taxon>
        <taxon>asterids</taxon>
        <taxon>campanulids</taxon>
        <taxon>Asterales</taxon>
        <taxon>Asteraceae</taxon>
        <taxon>Asteroideae</taxon>
        <taxon>Anthemideae</taxon>
        <taxon>Anthemidinae</taxon>
        <taxon>Tanacetum</taxon>
    </lineage>
</organism>
<dbReference type="PANTHER" id="PTHR42648">
    <property type="entry name" value="TRANSPOSASE, PUTATIVE-RELATED"/>
    <property type="match status" value="1"/>
</dbReference>
<reference evidence="7" key="1">
    <citation type="journal article" date="2019" name="Sci. Rep.">
        <title>Draft genome of Tanacetum cinerariifolium, the natural source of mosquito coil.</title>
        <authorList>
            <person name="Yamashiro T."/>
            <person name="Shiraishi A."/>
            <person name="Satake H."/>
            <person name="Nakayama K."/>
        </authorList>
    </citation>
    <scope>NUCLEOTIDE SEQUENCE</scope>
</reference>
<dbReference type="PROSITE" id="PS50158">
    <property type="entry name" value="ZF_CCHC"/>
    <property type="match status" value="1"/>
</dbReference>
<comment type="caution">
    <text evidence="7">The sequence shown here is derived from an EMBL/GenBank/DDBJ whole genome shotgun (WGS) entry which is preliminary data.</text>
</comment>
<keyword evidence="2" id="KW-0378">Hydrolase</keyword>
<evidence type="ECO:0000256" key="4">
    <source>
        <dbReference type="SAM" id="MobiDB-lite"/>
    </source>
</evidence>
<dbReference type="SUPFAM" id="SSF57756">
    <property type="entry name" value="Retrovirus zinc finger-like domains"/>
    <property type="match status" value="1"/>
</dbReference>
<feature type="region of interest" description="Disordered" evidence="4">
    <location>
        <begin position="401"/>
        <end position="429"/>
    </location>
</feature>
<keyword evidence="3" id="KW-0862">Zinc</keyword>
<dbReference type="GO" id="GO:0003676">
    <property type="term" value="F:nucleic acid binding"/>
    <property type="evidence" value="ECO:0007669"/>
    <property type="project" value="InterPro"/>
</dbReference>
<evidence type="ECO:0000256" key="3">
    <source>
        <dbReference type="PROSITE-ProRule" id="PRU00047"/>
    </source>
</evidence>
<evidence type="ECO:0000259" key="6">
    <source>
        <dbReference type="PROSITE" id="PS50994"/>
    </source>
</evidence>
<dbReference type="Pfam" id="PF00098">
    <property type="entry name" value="zf-CCHC"/>
    <property type="match status" value="1"/>
</dbReference>
<dbReference type="PANTHER" id="PTHR42648:SF27">
    <property type="entry name" value="RNA-DIRECTED DNA POLYMERASE"/>
    <property type="match status" value="1"/>
</dbReference>
<dbReference type="InterPro" id="IPR012337">
    <property type="entry name" value="RNaseH-like_sf"/>
</dbReference>
<dbReference type="InterPro" id="IPR013103">
    <property type="entry name" value="RVT_2"/>
</dbReference>
<keyword evidence="3" id="KW-0863">Zinc-finger</keyword>
<dbReference type="SMART" id="SM00343">
    <property type="entry name" value="ZnF_C2HC"/>
    <property type="match status" value="1"/>
</dbReference>
<name>A0A699GJM2_TANCI</name>
<protein>
    <submittedName>
        <fullName evidence="7">Retrotransposon protein, putative, Ty1-copia subclass</fullName>
    </submittedName>
</protein>
<dbReference type="AlphaFoldDB" id="A0A699GJM2"/>
<gene>
    <name evidence="7" type="ORF">Tci_000866</name>
</gene>
<dbReference type="PROSITE" id="PS50994">
    <property type="entry name" value="INTEGRASE"/>
    <property type="match status" value="1"/>
</dbReference>
<dbReference type="Gene3D" id="3.30.420.10">
    <property type="entry name" value="Ribonuclease H-like superfamily/Ribonuclease H"/>
    <property type="match status" value="1"/>
</dbReference>
<evidence type="ECO:0000313" key="7">
    <source>
        <dbReference type="EMBL" id="GEU28888.1"/>
    </source>
</evidence>
<dbReference type="Gene3D" id="4.10.60.10">
    <property type="entry name" value="Zinc finger, CCHC-type"/>
    <property type="match status" value="1"/>
</dbReference>
<keyword evidence="1" id="KW-0479">Metal-binding</keyword>
<feature type="domain" description="Integrase catalytic" evidence="6">
    <location>
        <begin position="289"/>
        <end position="385"/>
    </location>
</feature>
<dbReference type="EMBL" id="BKCJ010000028">
    <property type="protein sequence ID" value="GEU28888.1"/>
    <property type="molecule type" value="Genomic_DNA"/>
</dbReference>
<dbReference type="InterPro" id="IPR039537">
    <property type="entry name" value="Retrotran_Ty1/copia-like"/>
</dbReference>
<dbReference type="InterPro" id="IPR036397">
    <property type="entry name" value="RNaseH_sf"/>
</dbReference>
<accession>A0A699GJM2</accession>
<dbReference type="GO" id="GO:0008270">
    <property type="term" value="F:zinc ion binding"/>
    <property type="evidence" value="ECO:0007669"/>
    <property type="project" value="UniProtKB-KW"/>
</dbReference>
<dbReference type="GO" id="GO:0016787">
    <property type="term" value="F:hydrolase activity"/>
    <property type="evidence" value="ECO:0007669"/>
    <property type="project" value="UniProtKB-KW"/>
</dbReference>
<dbReference type="Pfam" id="PF07727">
    <property type="entry name" value="RVT_2"/>
    <property type="match status" value="1"/>
</dbReference>
<evidence type="ECO:0000256" key="1">
    <source>
        <dbReference type="ARBA" id="ARBA00022723"/>
    </source>
</evidence>
<dbReference type="InterPro" id="IPR001878">
    <property type="entry name" value="Znf_CCHC"/>
</dbReference>
<evidence type="ECO:0000259" key="5">
    <source>
        <dbReference type="PROSITE" id="PS50158"/>
    </source>
</evidence>